<feature type="transmembrane region" description="Helical" evidence="7">
    <location>
        <begin position="77"/>
        <end position="94"/>
    </location>
</feature>
<dbReference type="GO" id="GO:0055085">
    <property type="term" value="P:transmembrane transport"/>
    <property type="evidence" value="ECO:0007669"/>
    <property type="project" value="InterPro"/>
</dbReference>
<dbReference type="CDD" id="cd06550">
    <property type="entry name" value="TM_ABC_iron-siderophores_like"/>
    <property type="match status" value="1"/>
</dbReference>
<keyword evidence="5 7" id="KW-0472">Membrane</keyword>
<feature type="transmembrane region" description="Helical" evidence="7">
    <location>
        <begin position="19"/>
        <end position="40"/>
    </location>
</feature>
<feature type="transmembrane region" description="Helical" evidence="7">
    <location>
        <begin position="186"/>
        <end position="202"/>
    </location>
</feature>
<feature type="transmembrane region" description="Helical" evidence="7">
    <location>
        <begin position="52"/>
        <end position="71"/>
    </location>
</feature>
<dbReference type="Proteomes" id="UP000640299">
    <property type="component" value="Chromosome"/>
</dbReference>
<accession>A0AB37HUS9</accession>
<protein>
    <submittedName>
        <fullName evidence="8">Metal ABC transporter permease</fullName>
    </submittedName>
</protein>
<dbReference type="EMBL" id="CP069389">
    <property type="protein sequence ID" value="QRN92509.1"/>
    <property type="molecule type" value="Genomic_DNA"/>
</dbReference>
<feature type="transmembrane region" description="Helical" evidence="7">
    <location>
        <begin position="233"/>
        <end position="254"/>
    </location>
</feature>
<dbReference type="Pfam" id="PF00950">
    <property type="entry name" value="ABC-3"/>
    <property type="match status" value="1"/>
</dbReference>
<evidence type="ECO:0000256" key="1">
    <source>
        <dbReference type="ARBA" id="ARBA00004141"/>
    </source>
</evidence>
<sequence>MKECYIVIDAFLNFDFIRYSFISGILVGLIAPLIGAFIVVRRLSLIADALSHVTLGGISMGLFLMSVSPLFATINPIWFGIIFSIAGALLIEQLRTEYKHYQEIAIPIIMSGGIGISVIFISLANGFNQDLFGYLFGSISAVNLSDLFTIIVITIIVLIFVMLLYKSLFVLSFDEEYSKVIGMPKWIQLLFIVIVALVISASMRVVGILLVSSLMTLPVATSMRLAKGFKQLIALSILFGEISVVLGLILSFYLNISPGGIIVGLLIIELLASIAYSKVLIKKGGYHLESRGSHSNIEK</sequence>
<reference evidence="8" key="1">
    <citation type="submission" date="2021-02" db="EMBL/GenBank/DDBJ databases">
        <title>cfr and optrA-positive Staphylococcus spp.</title>
        <authorList>
            <person name="Chen L."/>
        </authorList>
    </citation>
    <scope>NUCLEOTIDE SEQUENCE</scope>
    <source>
        <strain evidence="8">GDQ20D70P</strain>
    </source>
</reference>
<evidence type="ECO:0000256" key="3">
    <source>
        <dbReference type="ARBA" id="ARBA00022692"/>
    </source>
</evidence>
<comment type="similarity">
    <text evidence="2 6">Belongs to the ABC-3 integral membrane protein family.</text>
</comment>
<feature type="transmembrane region" description="Helical" evidence="7">
    <location>
        <begin position="147"/>
        <end position="165"/>
    </location>
</feature>
<evidence type="ECO:0000313" key="9">
    <source>
        <dbReference type="Proteomes" id="UP000640299"/>
    </source>
</evidence>
<dbReference type="SUPFAM" id="SSF81345">
    <property type="entry name" value="ABC transporter involved in vitamin B12 uptake, BtuC"/>
    <property type="match status" value="1"/>
</dbReference>
<dbReference type="GO" id="GO:0043190">
    <property type="term" value="C:ATP-binding cassette (ABC) transporter complex"/>
    <property type="evidence" value="ECO:0007669"/>
    <property type="project" value="InterPro"/>
</dbReference>
<dbReference type="InterPro" id="IPR037294">
    <property type="entry name" value="ABC_BtuC-like"/>
</dbReference>
<feature type="transmembrane region" description="Helical" evidence="7">
    <location>
        <begin position="260"/>
        <end position="281"/>
    </location>
</feature>
<evidence type="ECO:0000256" key="6">
    <source>
        <dbReference type="RuleBase" id="RU003943"/>
    </source>
</evidence>
<feature type="transmembrane region" description="Helical" evidence="7">
    <location>
        <begin position="106"/>
        <end position="127"/>
    </location>
</feature>
<evidence type="ECO:0000313" key="8">
    <source>
        <dbReference type="EMBL" id="QRN92509.1"/>
    </source>
</evidence>
<dbReference type="PANTHER" id="PTHR30477">
    <property type="entry name" value="ABC-TRANSPORTER METAL-BINDING PROTEIN"/>
    <property type="match status" value="1"/>
</dbReference>
<keyword evidence="6" id="KW-0813">Transport</keyword>
<dbReference type="InterPro" id="IPR001626">
    <property type="entry name" value="ABC_TroCD"/>
</dbReference>
<proteinExistence type="inferred from homology"/>
<dbReference type="PANTHER" id="PTHR30477:SF22">
    <property type="entry name" value="METAL ABC TRANSPORTER PERMEASE"/>
    <property type="match status" value="1"/>
</dbReference>
<evidence type="ECO:0000256" key="7">
    <source>
        <dbReference type="SAM" id="Phobius"/>
    </source>
</evidence>
<organism evidence="8 9">
    <name type="scientific">Mammaliicoccus sciuri</name>
    <name type="common">Staphylococcus sciuri</name>
    <dbReference type="NCBI Taxonomy" id="1296"/>
    <lineage>
        <taxon>Bacteria</taxon>
        <taxon>Bacillati</taxon>
        <taxon>Bacillota</taxon>
        <taxon>Bacilli</taxon>
        <taxon>Bacillales</taxon>
        <taxon>Staphylococcaceae</taxon>
        <taxon>Mammaliicoccus</taxon>
    </lineage>
</organism>
<dbReference type="GO" id="GO:0010043">
    <property type="term" value="P:response to zinc ion"/>
    <property type="evidence" value="ECO:0007669"/>
    <property type="project" value="TreeGrafter"/>
</dbReference>
<dbReference type="AlphaFoldDB" id="A0AB37HUS9"/>
<gene>
    <name evidence="8" type="ORF">JRU67_06980</name>
</gene>
<keyword evidence="4 7" id="KW-1133">Transmembrane helix</keyword>
<name>A0AB37HUS9_MAMSC</name>
<evidence type="ECO:0000256" key="5">
    <source>
        <dbReference type="ARBA" id="ARBA00023136"/>
    </source>
</evidence>
<evidence type="ECO:0000256" key="2">
    <source>
        <dbReference type="ARBA" id="ARBA00008034"/>
    </source>
</evidence>
<keyword evidence="3 6" id="KW-0812">Transmembrane</keyword>
<comment type="subcellular location">
    <subcellularLocation>
        <location evidence="6">Cell membrane</location>
        <topology evidence="6">Multi-pass membrane protein</topology>
    </subcellularLocation>
    <subcellularLocation>
        <location evidence="1">Membrane</location>
        <topology evidence="1">Multi-pass membrane protein</topology>
    </subcellularLocation>
</comment>
<evidence type="ECO:0000256" key="4">
    <source>
        <dbReference type="ARBA" id="ARBA00022989"/>
    </source>
</evidence>
<dbReference type="Gene3D" id="1.10.3470.10">
    <property type="entry name" value="ABC transporter involved in vitamin B12 uptake, BtuC"/>
    <property type="match status" value="1"/>
</dbReference>